<dbReference type="PANTHER" id="PTHR42715">
    <property type="entry name" value="BETA-GLUCOSIDASE"/>
    <property type="match status" value="1"/>
</dbReference>
<feature type="domain" description="Fibronectin type III-like" evidence="5">
    <location>
        <begin position="680"/>
        <end position="753"/>
    </location>
</feature>
<accession>A0ABW1G7N4</accession>
<dbReference type="InterPro" id="IPR002772">
    <property type="entry name" value="Glyco_hydro_3_C"/>
</dbReference>
<dbReference type="Gene3D" id="3.20.20.300">
    <property type="entry name" value="Glycoside hydrolase, family 3, N-terminal domain"/>
    <property type="match status" value="1"/>
</dbReference>
<dbReference type="Pfam" id="PF00933">
    <property type="entry name" value="Glyco_hydro_3"/>
    <property type="match status" value="1"/>
</dbReference>
<evidence type="ECO:0000313" key="7">
    <source>
        <dbReference type="Proteomes" id="UP001596174"/>
    </source>
</evidence>
<evidence type="ECO:0000256" key="1">
    <source>
        <dbReference type="ARBA" id="ARBA00005336"/>
    </source>
</evidence>
<sequence>MNTPLPHASQPKRLPRRGRSAALAALTVVAAATAQGADVGTAAARTADHPAACPWMDTRLGADQRASLLLRASSLDQKLRWLVEIPANTPAGTTFAGGSASERGADGSVLSTTTTGASTYPAQLPCTPTVMYTDGPDYVRGAAGAAMFPAQIALAASWNAQLAYAKGQAQAADAFAAGRNIVLGPGVSGSRTPLAGRTPEYLGEDPLLSGELAAAGVNGLQSGGKVMAVLKHFVGNEQEYARQYSDDQVDTRTLNEVYNLPFEIALSRSSPGGVMCSYNQVNSRYACENPLLTSMLKGQDGFKGYVVSDFFAVHSTADSLNAGLDQELHSPIFYSPGNVKAALAKGQITMARIDDAAFRVVRSYIAAGLFDHPLPTAPAASAATAATRAVAEKIAEQGSVLLKNQGGVLPLSASAGSIAVIGQTASATPTDGVSAATVCAEGSSSGFGSPACPNVVAPLDSLTARAAQDGVSVSYDNGADIASAVAAARKAKVAVVFGYAKQGEGADRTDLGLDGNGDALIAAVAAANPNTVVVLETGSATTMPWLDKVKGVVEAWYPGEQQGPALARLLFGDARFTGRLPMTFPRSLTDTPTGTSNARYPGIPVPSGNDKVEVAYSEGLAVGYKWYEARDIAPLFPFGFGLSYSSFGYGGLAVSSGGNGNGPVTVAFTVRNTGGATATETPQVYLTLPTATGEPGHRLVGYRQVTLAPGESRRVVIRLDPADAAHPLSSWNPGTGRWTVAEGTYRVEVGPSSASTPLRASFRIG</sequence>
<dbReference type="Pfam" id="PF01915">
    <property type="entry name" value="Glyco_hydro_3_C"/>
    <property type="match status" value="1"/>
</dbReference>
<dbReference type="RefSeq" id="WP_380588513.1">
    <property type="nucleotide sequence ID" value="NZ_JBHSQJ010000132.1"/>
</dbReference>
<keyword evidence="7" id="KW-1185">Reference proteome</keyword>
<feature type="chain" id="PRO_5046635621" evidence="4">
    <location>
        <begin position="37"/>
        <end position="765"/>
    </location>
</feature>
<feature type="compositionally biased region" description="Polar residues" evidence="3">
    <location>
        <begin position="586"/>
        <end position="598"/>
    </location>
</feature>
<evidence type="ECO:0000256" key="4">
    <source>
        <dbReference type="SAM" id="SignalP"/>
    </source>
</evidence>
<dbReference type="InterPro" id="IPR036881">
    <property type="entry name" value="Glyco_hydro_3_C_sf"/>
</dbReference>
<evidence type="ECO:0000313" key="6">
    <source>
        <dbReference type="EMBL" id="MFC5910760.1"/>
    </source>
</evidence>
<dbReference type="PRINTS" id="PR00133">
    <property type="entry name" value="GLHYDRLASE3"/>
</dbReference>
<feature type="region of interest" description="Disordered" evidence="3">
    <location>
        <begin position="583"/>
        <end position="604"/>
    </location>
</feature>
<dbReference type="Pfam" id="PF14310">
    <property type="entry name" value="Fn3-like"/>
    <property type="match status" value="1"/>
</dbReference>
<evidence type="ECO:0000256" key="2">
    <source>
        <dbReference type="ARBA" id="ARBA00022801"/>
    </source>
</evidence>
<dbReference type="GO" id="GO:0016787">
    <property type="term" value="F:hydrolase activity"/>
    <property type="evidence" value="ECO:0007669"/>
    <property type="project" value="UniProtKB-KW"/>
</dbReference>
<dbReference type="InterPro" id="IPR036962">
    <property type="entry name" value="Glyco_hydro_3_N_sf"/>
</dbReference>
<dbReference type="InterPro" id="IPR050288">
    <property type="entry name" value="Cellulose_deg_GH3"/>
</dbReference>
<dbReference type="PANTHER" id="PTHR42715:SF10">
    <property type="entry name" value="BETA-GLUCOSIDASE"/>
    <property type="match status" value="1"/>
</dbReference>
<reference evidence="7" key="1">
    <citation type="journal article" date="2019" name="Int. J. Syst. Evol. Microbiol.">
        <title>The Global Catalogue of Microorganisms (GCM) 10K type strain sequencing project: providing services to taxonomists for standard genome sequencing and annotation.</title>
        <authorList>
            <consortium name="The Broad Institute Genomics Platform"/>
            <consortium name="The Broad Institute Genome Sequencing Center for Infectious Disease"/>
            <person name="Wu L."/>
            <person name="Ma J."/>
        </authorList>
    </citation>
    <scope>NUCLEOTIDE SEQUENCE [LARGE SCALE GENOMIC DNA]</scope>
    <source>
        <strain evidence="7">JCM 4816</strain>
    </source>
</reference>
<evidence type="ECO:0000256" key="3">
    <source>
        <dbReference type="SAM" id="MobiDB-lite"/>
    </source>
</evidence>
<dbReference type="SUPFAM" id="SSF52279">
    <property type="entry name" value="Beta-D-glucan exohydrolase, C-terminal domain"/>
    <property type="match status" value="1"/>
</dbReference>
<name>A0ABW1G7N4_9ACTN</name>
<proteinExistence type="inferred from homology"/>
<feature type="signal peptide" evidence="4">
    <location>
        <begin position="1"/>
        <end position="36"/>
    </location>
</feature>
<keyword evidence="2 6" id="KW-0378">Hydrolase</keyword>
<gene>
    <name evidence="6" type="ORF">ACFP3V_26585</name>
</gene>
<evidence type="ECO:0000259" key="5">
    <source>
        <dbReference type="SMART" id="SM01217"/>
    </source>
</evidence>
<dbReference type="InterPro" id="IPR017853">
    <property type="entry name" value="GH"/>
</dbReference>
<dbReference type="Gene3D" id="2.60.40.10">
    <property type="entry name" value="Immunoglobulins"/>
    <property type="match status" value="1"/>
</dbReference>
<dbReference type="EMBL" id="JBHSQJ010000132">
    <property type="protein sequence ID" value="MFC5910760.1"/>
    <property type="molecule type" value="Genomic_DNA"/>
</dbReference>
<comment type="caution">
    <text evidence="6">The sequence shown here is derived from an EMBL/GenBank/DDBJ whole genome shotgun (WGS) entry which is preliminary data.</text>
</comment>
<dbReference type="SUPFAM" id="SSF51445">
    <property type="entry name" value="(Trans)glycosidases"/>
    <property type="match status" value="1"/>
</dbReference>
<organism evidence="6 7">
    <name type="scientific">Streptacidiphilus monticola</name>
    <dbReference type="NCBI Taxonomy" id="2161674"/>
    <lineage>
        <taxon>Bacteria</taxon>
        <taxon>Bacillati</taxon>
        <taxon>Actinomycetota</taxon>
        <taxon>Actinomycetes</taxon>
        <taxon>Kitasatosporales</taxon>
        <taxon>Streptomycetaceae</taxon>
        <taxon>Streptacidiphilus</taxon>
    </lineage>
</organism>
<dbReference type="InterPro" id="IPR001764">
    <property type="entry name" value="Glyco_hydro_3_N"/>
</dbReference>
<dbReference type="InterPro" id="IPR013783">
    <property type="entry name" value="Ig-like_fold"/>
</dbReference>
<dbReference type="Proteomes" id="UP001596174">
    <property type="component" value="Unassembled WGS sequence"/>
</dbReference>
<dbReference type="InterPro" id="IPR026891">
    <property type="entry name" value="Fn3-like"/>
</dbReference>
<protein>
    <submittedName>
        <fullName evidence="6">Glycoside hydrolase family 3 C-terminal domain-containing protein</fullName>
    </submittedName>
</protein>
<keyword evidence="4" id="KW-0732">Signal</keyword>
<comment type="similarity">
    <text evidence="1">Belongs to the glycosyl hydrolase 3 family.</text>
</comment>
<dbReference type="SMART" id="SM01217">
    <property type="entry name" value="Fn3_like"/>
    <property type="match status" value="1"/>
</dbReference>
<dbReference type="Gene3D" id="3.40.50.1700">
    <property type="entry name" value="Glycoside hydrolase family 3 C-terminal domain"/>
    <property type="match status" value="1"/>
</dbReference>